<dbReference type="EMBL" id="OZ021738">
    <property type="protein sequence ID" value="CAK9319646.1"/>
    <property type="molecule type" value="Genomic_DNA"/>
</dbReference>
<feature type="region of interest" description="Disordered" evidence="1">
    <location>
        <begin position="459"/>
        <end position="482"/>
    </location>
</feature>
<name>A0ABP0YJ96_9ROSI</name>
<feature type="region of interest" description="Disordered" evidence="1">
    <location>
        <begin position="506"/>
        <end position="525"/>
    </location>
</feature>
<evidence type="ECO:0000313" key="4">
    <source>
        <dbReference type="Proteomes" id="UP001642487"/>
    </source>
</evidence>
<protein>
    <recommendedName>
        <fullName evidence="2">DUF4378 domain-containing protein</fullName>
    </recommendedName>
</protein>
<feature type="region of interest" description="Disordered" evidence="1">
    <location>
        <begin position="373"/>
        <end position="436"/>
    </location>
</feature>
<feature type="compositionally biased region" description="Basic residues" evidence="1">
    <location>
        <begin position="141"/>
        <end position="150"/>
    </location>
</feature>
<dbReference type="PANTHER" id="PTHR47071">
    <property type="entry name" value="PROTEIN TRM32"/>
    <property type="match status" value="1"/>
</dbReference>
<feature type="compositionally biased region" description="Basic and acidic residues" evidence="1">
    <location>
        <begin position="395"/>
        <end position="407"/>
    </location>
</feature>
<evidence type="ECO:0000256" key="1">
    <source>
        <dbReference type="SAM" id="MobiDB-lite"/>
    </source>
</evidence>
<reference evidence="3 4" key="1">
    <citation type="submission" date="2024-03" db="EMBL/GenBank/DDBJ databases">
        <authorList>
            <person name="Gkanogiannis A."/>
            <person name="Becerra Lopez-Lavalle L."/>
        </authorList>
    </citation>
    <scope>NUCLEOTIDE SEQUENCE [LARGE SCALE GENOMIC DNA]</scope>
</reference>
<feature type="domain" description="DUF4378" evidence="2">
    <location>
        <begin position="849"/>
        <end position="1004"/>
    </location>
</feature>
<dbReference type="Proteomes" id="UP001642487">
    <property type="component" value="Chromosome 4"/>
</dbReference>
<dbReference type="Pfam" id="PF14309">
    <property type="entry name" value="DUF4378"/>
    <property type="match status" value="1"/>
</dbReference>
<dbReference type="InterPro" id="IPR025486">
    <property type="entry name" value="DUF4378"/>
</dbReference>
<accession>A0ABP0YJ96</accession>
<proteinExistence type="predicted"/>
<keyword evidence="4" id="KW-1185">Reference proteome</keyword>
<feature type="compositionally biased region" description="Polar residues" evidence="1">
    <location>
        <begin position="413"/>
        <end position="430"/>
    </location>
</feature>
<evidence type="ECO:0000313" key="3">
    <source>
        <dbReference type="EMBL" id="CAK9319646.1"/>
    </source>
</evidence>
<feature type="compositionally biased region" description="Polar residues" evidence="1">
    <location>
        <begin position="163"/>
        <end position="172"/>
    </location>
</feature>
<feature type="compositionally biased region" description="Polar residues" evidence="1">
    <location>
        <begin position="373"/>
        <end position="394"/>
    </location>
</feature>
<evidence type="ECO:0000259" key="2">
    <source>
        <dbReference type="Pfam" id="PF14309"/>
    </source>
</evidence>
<feature type="region of interest" description="Disordered" evidence="1">
    <location>
        <begin position="141"/>
        <end position="172"/>
    </location>
</feature>
<dbReference type="InterPro" id="IPR044257">
    <property type="entry name" value="TRM32-like"/>
</dbReference>
<gene>
    <name evidence="3" type="ORF">CITCOLO1_LOCUS11660</name>
</gene>
<organism evidence="3 4">
    <name type="scientific">Citrullus colocynthis</name>
    <name type="common">colocynth</name>
    <dbReference type="NCBI Taxonomy" id="252529"/>
    <lineage>
        <taxon>Eukaryota</taxon>
        <taxon>Viridiplantae</taxon>
        <taxon>Streptophyta</taxon>
        <taxon>Embryophyta</taxon>
        <taxon>Tracheophyta</taxon>
        <taxon>Spermatophyta</taxon>
        <taxon>Magnoliopsida</taxon>
        <taxon>eudicotyledons</taxon>
        <taxon>Gunneridae</taxon>
        <taxon>Pentapetalae</taxon>
        <taxon>rosids</taxon>
        <taxon>fabids</taxon>
        <taxon>Cucurbitales</taxon>
        <taxon>Cucurbitaceae</taxon>
        <taxon>Benincaseae</taxon>
        <taxon>Citrullus</taxon>
    </lineage>
</organism>
<sequence length="1008" mass="114436">MEEQTLVWLPRSKQTTTNPKKVNEIQTNFSWVNRKTIGFGTHFSFEDFANKLEVLRLCPEVEVMEPGPSEETRSGTNWTRSHQSWVLELGRLLNMFKMEKHIHRQDSNLQFNKNVPGCFWSIFHTIDYHRWHNVRKMLPYKKHSRSKRGPKSTPNNHHIAEVSDQSNNGNNPLMCTTESCPIHRKPGEARVNEVITKELLEEESEKYWKLDSSSKRRLIRTQSIHHIGPLYYSPGYNGENGDGGITPRQKTPMKLAASGMRSVSLNAMDNEDYFIQGNIAIPLTSFTEKSGVKKTLETNKNRNVSAHSFKEDTHIQEIFKANRKLFAELLRGACGKNALLTLQNKKSSASLAKSRSFPAPGLAGKGYKKLTSLQHKQSESFPKQKSNSPQPSKQVESESPKNFHEDMTPCDSVGSSSHNIRQQTTPSFLGTNRGLRHGGWNQLVVKRFNFIKQKIRRSIKERRKGNNQKTSKGISTVDASGHELPPYREEALEESIGIAITRSENGSGMRGYSETGNAENDNLSNGVQTKTGIASPSASLERYFQLSDGSGIIGYSETDNSDNDNLSNRVQTKTGTASLSASLEGYSQLSEYGSNKNREGKFYHSQSLRLISEEKILNIEKPKKTFGRNLSSPGIHFFCTLFTDPPHAVSRTKKPKRGLAHLSTYNNIRTDEISAHLLSVHVFKPSSRDSPRMIQKGDENVVDYSGSLNKVTNDEGTAWVDKLNEKIPHLDISDGRHQQVSGSEHRVEDVRETVDRFGNLSHINQVVELETCFQDDETSELMDSEGAMLNPRCSIANELEPSDDQPNEVRTEALLTSETIVNDEIIDNTEKISNYLHLHSELSTVENADFNYMRYILQLCSFIESGHTIDQPLNSLIFEGEVAHFYKKLECYWEKVDKDSDHQLLLDLVYETLHNVCENSLICFLKTFSWTSQIHPMPLGRYLLEEVREKVAWYLCLGPELDQCLDDVVGRDLNKGDDWMNLQSETEYITVELEDMILDELLDEILSF</sequence>
<feature type="compositionally biased region" description="Polar residues" evidence="1">
    <location>
        <begin position="467"/>
        <end position="478"/>
    </location>
</feature>
<dbReference type="PANTHER" id="PTHR47071:SF2">
    <property type="entry name" value="PROTEIN TRM32"/>
    <property type="match status" value="1"/>
</dbReference>
<feature type="compositionally biased region" description="Polar residues" evidence="1">
    <location>
        <begin position="514"/>
        <end position="525"/>
    </location>
</feature>